<evidence type="ECO:0000256" key="1">
    <source>
        <dbReference type="SAM" id="Phobius"/>
    </source>
</evidence>
<proteinExistence type="predicted"/>
<protein>
    <submittedName>
        <fullName evidence="2">DUF2721 domain-containing protein</fullName>
    </submittedName>
</protein>
<dbReference type="Proteomes" id="UP000238954">
    <property type="component" value="Chromosome"/>
</dbReference>
<dbReference type="AlphaFoldDB" id="A0A2S8B3D7"/>
<keyword evidence="1" id="KW-0812">Transmembrane</keyword>
<dbReference type="OrthoDB" id="5396182at2"/>
<dbReference type="EMBL" id="PHFW01000003">
    <property type="protein sequence ID" value="PQM26828.1"/>
    <property type="molecule type" value="Genomic_DNA"/>
</dbReference>
<feature type="transmembrane region" description="Helical" evidence="1">
    <location>
        <begin position="75"/>
        <end position="98"/>
    </location>
</feature>
<sequence>MATSAIDAIAQTIQLSVTPVFLLVATGSLLNVFTGRLARVVDRSRVLMDQWANTVGAEHDRIVAELRVVDRRIDIINNSIAAAVACGIVVCLLVALLFTQAFTGLNLNVAAAWVFVVATLLLLASLILFLIEVRLATRIVHVPMEALGLGAAGRRERKRRGQ</sequence>
<keyword evidence="1" id="KW-0472">Membrane</keyword>
<feature type="transmembrane region" description="Helical" evidence="1">
    <location>
        <begin position="110"/>
        <end position="131"/>
    </location>
</feature>
<name>A0A2S8B3D7_9SPHN</name>
<accession>A0A2S8B3D7</accession>
<evidence type="ECO:0000313" key="2">
    <source>
        <dbReference type="EMBL" id="PQM26828.1"/>
    </source>
</evidence>
<dbReference type="RefSeq" id="WP_106000199.1">
    <property type="nucleotide sequence ID" value="NZ_CM009578.1"/>
</dbReference>
<reference evidence="3" key="1">
    <citation type="submission" date="2017-11" db="EMBL/GenBank/DDBJ databases">
        <title>The complete genome sequence of Sphingopyxis pomeranensis sp. nov. strain WS5A3p.</title>
        <authorList>
            <person name="Kaminski M.A."/>
        </authorList>
    </citation>
    <scope>NUCLEOTIDE SEQUENCE [LARGE SCALE GENOMIC DNA]</scope>
    <source>
        <strain evidence="3">WS5A3p</strain>
    </source>
</reference>
<gene>
    <name evidence="2" type="ORF">CVO77_17755</name>
</gene>
<keyword evidence="3" id="KW-1185">Reference proteome</keyword>
<comment type="caution">
    <text evidence="2">The sequence shown here is derived from an EMBL/GenBank/DDBJ whole genome shotgun (WGS) entry which is preliminary data.</text>
</comment>
<dbReference type="InterPro" id="IPR021279">
    <property type="entry name" value="DUF2721"/>
</dbReference>
<dbReference type="Pfam" id="PF11026">
    <property type="entry name" value="DUF2721"/>
    <property type="match status" value="1"/>
</dbReference>
<keyword evidence="1" id="KW-1133">Transmembrane helix</keyword>
<organism evidence="2 3">
    <name type="scientific">Sphingopyxis lindanitolerans</name>
    <dbReference type="NCBI Taxonomy" id="2054227"/>
    <lineage>
        <taxon>Bacteria</taxon>
        <taxon>Pseudomonadati</taxon>
        <taxon>Pseudomonadota</taxon>
        <taxon>Alphaproteobacteria</taxon>
        <taxon>Sphingomonadales</taxon>
        <taxon>Sphingomonadaceae</taxon>
        <taxon>Sphingopyxis</taxon>
    </lineage>
</organism>
<evidence type="ECO:0000313" key="3">
    <source>
        <dbReference type="Proteomes" id="UP000238954"/>
    </source>
</evidence>
<feature type="transmembrane region" description="Helical" evidence="1">
    <location>
        <begin position="20"/>
        <end position="38"/>
    </location>
</feature>